<keyword evidence="5" id="KW-0732">Signal</keyword>
<keyword evidence="17" id="KW-1185">Reference proteome</keyword>
<protein>
    <recommendedName>
        <fullName evidence="13">CLIP domain-containing serine protease</fullName>
        <ecNumber evidence="12">3.4.21.-</ecNumber>
    </recommendedName>
</protein>
<dbReference type="InterPro" id="IPR038565">
    <property type="entry name" value="CLIP_sf"/>
</dbReference>
<evidence type="ECO:0000256" key="11">
    <source>
        <dbReference type="ARBA" id="ARBA00024195"/>
    </source>
</evidence>
<name>A0AAG5CQ09_ANOAO</name>
<comment type="similarity">
    <text evidence="11 13">Belongs to the peptidase S1 family. CLIP subfamily.</text>
</comment>
<dbReference type="Pfam" id="PF00089">
    <property type="entry name" value="Trypsin"/>
    <property type="match status" value="1"/>
</dbReference>
<dbReference type="GO" id="GO:0006508">
    <property type="term" value="P:proteolysis"/>
    <property type="evidence" value="ECO:0007669"/>
    <property type="project" value="UniProtKB-KW"/>
</dbReference>
<dbReference type="PRINTS" id="PR00722">
    <property type="entry name" value="CHYMOTRYPSIN"/>
</dbReference>
<dbReference type="PROSITE" id="PS50240">
    <property type="entry name" value="TRYPSIN_DOM"/>
    <property type="match status" value="1"/>
</dbReference>
<dbReference type="GO" id="GO:0004252">
    <property type="term" value="F:serine-type endopeptidase activity"/>
    <property type="evidence" value="ECO:0007669"/>
    <property type="project" value="UniProtKB-UniRule"/>
</dbReference>
<dbReference type="PROSITE" id="PS51888">
    <property type="entry name" value="CLIP"/>
    <property type="match status" value="1"/>
</dbReference>
<feature type="domain" description="Clip" evidence="15">
    <location>
        <begin position="85"/>
        <end position="140"/>
    </location>
</feature>
<evidence type="ECO:0000256" key="8">
    <source>
        <dbReference type="ARBA" id="ARBA00022859"/>
    </source>
</evidence>
<feature type="domain" description="Peptidase S1" evidence="14">
    <location>
        <begin position="170"/>
        <end position="432"/>
    </location>
</feature>
<evidence type="ECO:0000259" key="14">
    <source>
        <dbReference type="PROSITE" id="PS50240"/>
    </source>
</evidence>
<dbReference type="AlphaFoldDB" id="A0AAG5CQ09"/>
<keyword evidence="4 12" id="KW-0645">Protease</keyword>
<dbReference type="GO" id="GO:0005576">
    <property type="term" value="C:extracellular region"/>
    <property type="evidence" value="ECO:0007669"/>
    <property type="project" value="UniProtKB-SubCell"/>
</dbReference>
<keyword evidence="10" id="KW-0325">Glycoprotein</keyword>
<evidence type="ECO:0000256" key="5">
    <source>
        <dbReference type="ARBA" id="ARBA00022729"/>
    </source>
</evidence>
<reference evidence="16" key="1">
    <citation type="submission" date="2024-04" db="UniProtKB">
        <authorList>
            <consortium name="EnsemblMetazoa"/>
        </authorList>
    </citation>
    <scope>IDENTIFICATION</scope>
    <source>
        <strain evidence="16">EBRO</strain>
    </source>
</reference>
<keyword evidence="7 12" id="KW-0720">Serine protease</keyword>
<keyword evidence="2 13" id="KW-0964">Secreted</keyword>
<dbReference type="PANTHER" id="PTHR24256">
    <property type="entry name" value="TRYPTASE-RELATED"/>
    <property type="match status" value="1"/>
</dbReference>
<dbReference type="CDD" id="cd00190">
    <property type="entry name" value="Tryp_SPc"/>
    <property type="match status" value="1"/>
</dbReference>
<evidence type="ECO:0000256" key="4">
    <source>
        <dbReference type="ARBA" id="ARBA00022670"/>
    </source>
</evidence>
<dbReference type="EC" id="3.4.21.-" evidence="12"/>
<dbReference type="InterPro" id="IPR051487">
    <property type="entry name" value="Ser/Thr_Proteases_Immune/Dev"/>
</dbReference>
<evidence type="ECO:0000256" key="1">
    <source>
        <dbReference type="ARBA" id="ARBA00004613"/>
    </source>
</evidence>
<evidence type="ECO:0000256" key="2">
    <source>
        <dbReference type="ARBA" id="ARBA00022525"/>
    </source>
</evidence>
<keyword evidence="8" id="KW-0391">Immunity</keyword>
<keyword evidence="9" id="KW-1015">Disulfide bond</keyword>
<dbReference type="PROSITE" id="PS00134">
    <property type="entry name" value="TRYPSIN_HIS"/>
    <property type="match status" value="1"/>
</dbReference>
<dbReference type="GO" id="GO:0045087">
    <property type="term" value="P:innate immune response"/>
    <property type="evidence" value="ECO:0007669"/>
    <property type="project" value="UniProtKB-KW"/>
</dbReference>
<dbReference type="Gene3D" id="3.30.1640.30">
    <property type="match status" value="1"/>
</dbReference>
<sequence>MSSLETTGGDLPLHFHCPEATGMISHSATSERIGPRVDSVLYWVAFFKSIFSTVMGIQAFDSRLRCLERAAFLILVVLGTSAAQECRSPEGFPGQCILLRNCNNLLTLIKKKPLLDADRSLLQRSQCGWSFEANHPLVCCAEALEAAPVRVGAGLLPAPGQCGIQTSDRIFGGVNTRIDEFPWIALLKYAKPNNVFGFHCGGVLINDRYVLTASHCVNGKDIPVTWNLAEVRLGEWDTSTVEDCEGMGDDVDCSPPPIDVPIEQKIPHPEYVPTSNEQYNDIALLRLQNVVAYSDFVKPICLPTHADLKTRDYVGFRMQVAGWGRTATARFSNVKQKVAVDGVGLNTCNEVYQKEQVQLQPSQLCAGGEAGKDSCQGDSGGPLTGIHTAGGLQYWYLIGLVSFGPSPCGQAGWPGVYTKVDRYVDWITNTIVV</sequence>
<accession>A0AAG5CQ09</accession>
<dbReference type="InterPro" id="IPR033116">
    <property type="entry name" value="TRYPSIN_SER"/>
</dbReference>
<dbReference type="PROSITE" id="PS00135">
    <property type="entry name" value="TRYPSIN_SER"/>
    <property type="match status" value="1"/>
</dbReference>
<evidence type="ECO:0000313" key="17">
    <source>
        <dbReference type="Proteomes" id="UP000075880"/>
    </source>
</evidence>
<evidence type="ECO:0000256" key="6">
    <source>
        <dbReference type="ARBA" id="ARBA00022801"/>
    </source>
</evidence>
<dbReference type="EnsemblMetazoa" id="ENSAATROPT000688">
    <property type="protein sequence ID" value="ENSAATROPP000653"/>
    <property type="gene ID" value="ENSAATROPG000559"/>
</dbReference>
<evidence type="ECO:0000256" key="13">
    <source>
        <dbReference type="RuleBase" id="RU366078"/>
    </source>
</evidence>
<keyword evidence="6 12" id="KW-0378">Hydrolase</keyword>
<dbReference type="InterPro" id="IPR022700">
    <property type="entry name" value="CLIP"/>
</dbReference>
<evidence type="ECO:0000313" key="16">
    <source>
        <dbReference type="EnsemblMetazoa" id="ENSAATROPP000653"/>
    </source>
</evidence>
<dbReference type="Pfam" id="PF12032">
    <property type="entry name" value="CLIP"/>
    <property type="match status" value="1"/>
</dbReference>
<evidence type="ECO:0000256" key="7">
    <source>
        <dbReference type="ARBA" id="ARBA00022825"/>
    </source>
</evidence>
<dbReference type="InterPro" id="IPR001254">
    <property type="entry name" value="Trypsin_dom"/>
</dbReference>
<evidence type="ECO:0000256" key="9">
    <source>
        <dbReference type="ARBA" id="ARBA00023157"/>
    </source>
</evidence>
<dbReference type="InterPro" id="IPR043504">
    <property type="entry name" value="Peptidase_S1_PA_chymotrypsin"/>
</dbReference>
<evidence type="ECO:0000256" key="3">
    <source>
        <dbReference type="ARBA" id="ARBA00022588"/>
    </source>
</evidence>
<keyword evidence="3" id="KW-0399">Innate immunity</keyword>
<evidence type="ECO:0000259" key="15">
    <source>
        <dbReference type="PROSITE" id="PS51888"/>
    </source>
</evidence>
<dbReference type="FunFam" id="2.40.10.10:FF:000028">
    <property type="entry name" value="Serine protease easter"/>
    <property type="match status" value="1"/>
</dbReference>
<dbReference type="Proteomes" id="UP000075880">
    <property type="component" value="Unassembled WGS sequence"/>
</dbReference>
<comment type="subcellular location">
    <subcellularLocation>
        <location evidence="1 13">Secreted</location>
    </subcellularLocation>
</comment>
<evidence type="ECO:0000256" key="12">
    <source>
        <dbReference type="RuleBase" id="RU363034"/>
    </source>
</evidence>
<proteinExistence type="inferred from homology"/>
<dbReference type="InterPro" id="IPR001314">
    <property type="entry name" value="Peptidase_S1A"/>
</dbReference>
<dbReference type="FunFam" id="2.40.10.10:FF:000084">
    <property type="entry name" value="Serine protease easter"/>
    <property type="match status" value="1"/>
</dbReference>
<dbReference type="InterPro" id="IPR018114">
    <property type="entry name" value="TRYPSIN_HIS"/>
</dbReference>
<dbReference type="SMART" id="SM00680">
    <property type="entry name" value="CLIP"/>
    <property type="match status" value="1"/>
</dbReference>
<organism evidence="16 17">
    <name type="scientific">Anopheles atroparvus</name>
    <name type="common">European mosquito</name>
    <dbReference type="NCBI Taxonomy" id="41427"/>
    <lineage>
        <taxon>Eukaryota</taxon>
        <taxon>Metazoa</taxon>
        <taxon>Ecdysozoa</taxon>
        <taxon>Arthropoda</taxon>
        <taxon>Hexapoda</taxon>
        <taxon>Insecta</taxon>
        <taxon>Pterygota</taxon>
        <taxon>Neoptera</taxon>
        <taxon>Endopterygota</taxon>
        <taxon>Diptera</taxon>
        <taxon>Nematocera</taxon>
        <taxon>Culicoidea</taxon>
        <taxon>Culicidae</taxon>
        <taxon>Anophelinae</taxon>
        <taxon>Anopheles</taxon>
    </lineage>
</organism>
<dbReference type="Gene3D" id="2.40.10.10">
    <property type="entry name" value="Trypsin-like serine proteases"/>
    <property type="match status" value="2"/>
</dbReference>
<evidence type="ECO:0000256" key="10">
    <source>
        <dbReference type="ARBA" id="ARBA00023180"/>
    </source>
</evidence>
<comment type="domain">
    <text evidence="13">The clip domain consists of 35-55 residues which are 'knitted' together usually by 3 conserved disulfide bonds forming a clip-like compact structure.</text>
</comment>
<dbReference type="InterPro" id="IPR009003">
    <property type="entry name" value="Peptidase_S1_PA"/>
</dbReference>
<dbReference type="SMART" id="SM00020">
    <property type="entry name" value="Tryp_SPc"/>
    <property type="match status" value="1"/>
</dbReference>
<dbReference type="SUPFAM" id="SSF50494">
    <property type="entry name" value="Trypsin-like serine proteases"/>
    <property type="match status" value="1"/>
</dbReference>